<comment type="caution">
    <text evidence="2">The sequence shown here is derived from an EMBL/GenBank/DDBJ whole genome shotgun (WGS) entry which is preliminary data.</text>
</comment>
<dbReference type="AlphaFoldDB" id="A0A9P6QA01"/>
<evidence type="ECO:0000313" key="2">
    <source>
        <dbReference type="EMBL" id="KAG0261783.1"/>
    </source>
</evidence>
<organism evidence="2 3">
    <name type="scientific">Mortierella polycephala</name>
    <dbReference type="NCBI Taxonomy" id="41804"/>
    <lineage>
        <taxon>Eukaryota</taxon>
        <taxon>Fungi</taxon>
        <taxon>Fungi incertae sedis</taxon>
        <taxon>Mucoromycota</taxon>
        <taxon>Mortierellomycotina</taxon>
        <taxon>Mortierellomycetes</taxon>
        <taxon>Mortierellales</taxon>
        <taxon>Mortierellaceae</taxon>
        <taxon>Mortierella</taxon>
    </lineage>
</organism>
<dbReference type="OrthoDB" id="5570013at2759"/>
<keyword evidence="3" id="KW-1185">Reference proteome</keyword>
<dbReference type="Proteomes" id="UP000726737">
    <property type="component" value="Unassembled WGS sequence"/>
</dbReference>
<accession>A0A9P6QA01</accession>
<reference evidence="2" key="1">
    <citation type="journal article" date="2020" name="Fungal Divers.">
        <title>Resolving the Mortierellaceae phylogeny through synthesis of multi-gene phylogenetics and phylogenomics.</title>
        <authorList>
            <person name="Vandepol N."/>
            <person name="Liber J."/>
            <person name="Desiro A."/>
            <person name="Na H."/>
            <person name="Kennedy M."/>
            <person name="Barry K."/>
            <person name="Grigoriev I.V."/>
            <person name="Miller A.N."/>
            <person name="O'Donnell K."/>
            <person name="Stajich J.E."/>
            <person name="Bonito G."/>
        </authorList>
    </citation>
    <scope>NUCLEOTIDE SEQUENCE</scope>
    <source>
        <strain evidence="2">KOD948</strain>
    </source>
</reference>
<gene>
    <name evidence="2" type="ORF">BG011_000685</name>
</gene>
<name>A0A9P6QA01_9FUNG</name>
<evidence type="ECO:0000313" key="3">
    <source>
        <dbReference type="Proteomes" id="UP000726737"/>
    </source>
</evidence>
<dbReference type="EMBL" id="JAAAJA010000115">
    <property type="protein sequence ID" value="KAG0261783.1"/>
    <property type="molecule type" value="Genomic_DNA"/>
</dbReference>
<feature type="region of interest" description="Disordered" evidence="1">
    <location>
        <begin position="324"/>
        <end position="359"/>
    </location>
</feature>
<sequence length="385" mass="41395">MFASLVGLIHQPSIAIRVPNDDSTFNPKEYPNLVFVAQGKVQGKIRLIHGTEDDSGLGMISSRIWVTKESDKDEVSIRTSFDNNTHTFTLQGPTRFGSFNIYHETTILIPKSSGYMENLRVEAPNTSFSGDALDNLVWNSVKSDLSNSTIALQSLHADIIDLHTSNSSISGTFSAGHIDLHTSNGSISAKLRVQEAHDGRQSAVTTKTSNSSINVHVDATATTKGLWMDNTTKNAKLIVGTLLGPSTQGSCINVTTANAKIEFNLDASQTGQPLEVNTKTTNASIVSSIMVPPLQPFRGQAQSSNSTVAVNLTEEFQGRFDLDTSNSSAEVEGSDLTFDVDKKNTKHGSHGQGQGEIRINSSNASISLRFYPAGDSLAADTKQAY</sequence>
<evidence type="ECO:0000256" key="1">
    <source>
        <dbReference type="SAM" id="MobiDB-lite"/>
    </source>
</evidence>
<protein>
    <submittedName>
        <fullName evidence="2">Uncharacterized protein</fullName>
    </submittedName>
</protein>
<proteinExistence type="predicted"/>